<evidence type="ECO:0000313" key="2">
    <source>
        <dbReference type="Proteomes" id="UP000181969"/>
    </source>
</evidence>
<name>A0A1I4GFS5_9LACT</name>
<dbReference type="EMBL" id="FOTJ01000004">
    <property type="protein sequence ID" value="SFL28922.1"/>
    <property type="molecule type" value="Genomic_DNA"/>
</dbReference>
<protein>
    <submittedName>
        <fullName evidence="1">Uncharacterized protein</fullName>
    </submittedName>
</protein>
<evidence type="ECO:0000313" key="1">
    <source>
        <dbReference type="EMBL" id="SFL28922.1"/>
    </source>
</evidence>
<sequence length="129" mass="14885">MANNFLKQLNKEETDYISRKQKQAIRPKTAIISDEKLEKFPNIAKTLATPSPIKKSKKFHTMKASQEAYEKFDILQKATGLTFSELLNQASEMLFEAKSIENERVKAMAALLHDYPKEDKEQMSIEDFL</sequence>
<gene>
    <name evidence="1" type="ORF">SAMN05216438_10413</name>
</gene>
<proteinExistence type="predicted"/>
<dbReference type="RefSeq" id="WP_074750868.1">
    <property type="nucleotide sequence ID" value="NZ_FOTJ01000004.1"/>
</dbReference>
<reference evidence="1 2" key="1">
    <citation type="submission" date="2016-10" db="EMBL/GenBank/DDBJ databases">
        <authorList>
            <person name="de Groot N.N."/>
        </authorList>
    </citation>
    <scope>NUCLEOTIDE SEQUENCE [LARGE SCALE GENOMIC DNA]</scope>
    <source>
        <strain evidence="1 2">M79</strain>
    </source>
</reference>
<dbReference type="Proteomes" id="UP000181969">
    <property type="component" value="Unassembled WGS sequence"/>
</dbReference>
<dbReference type="AlphaFoldDB" id="A0A1I4GFS5"/>
<organism evidence="1 2">
    <name type="scientific">Lactococcus garvieae</name>
    <dbReference type="NCBI Taxonomy" id="1363"/>
    <lineage>
        <taxon>Bacteria</taxon>
        <taxon>Bacillati</taxon>
        <taxon>Bacillota</taxon>
        <taxon>Bacilli</taxon>
        <taxon>Lactobacillales</taxon>
        <taxon>Streptococcaceae</taxon>
        <taxon>Lactococcus</taxon>
    </lineage>
</organism>
<accession>A0A1I4GFS5</accession>